<dbReference type="EMBL" id="QGKW02002005">
    <property type="protein sequence ID" value="KAF2540316.1"/>
    <property type="molecule type" value="Genomic_DNA"/>
</dbReference>
<sequence>MSSRRNVNNIWKLKSCVIKSFINGGSDVRVGIATYLLVKASTAAVFVSDWAYEFMDFRLNPHLFIGNPECFSNRLRF</sequence>
<comment type="caution">
    <text evidence="1">The sequence shown here is derived from an EMBL/GenBank/DDBJ whole genome shotgun (WGS) entry which is preliminary data.</text>
</comment>
<reference evidence="1" key="1">
    <citation type="submission" date="2019-12" db="EMBL/GenBank/DDBJ databases">
        <title>Genome sequencing and annotation of Brassica cretica.</title>
        <authorList>
            <person name="Studholme D.J."/>
            <person name="Sarris P.F."/>
        </authorList>
    </citation>
    <scope>NUCLEOTIDE SEQUENCE</scope>
    <source>
        <strain evidence="1">PFS-001/15</strain>
        <tissue evidence="1">Leaf</tissue>
    </source>
</reference>
<accession>A0A8S9G736</accession>
<proteinExistence type="predicted"/>
<organism evidence="1 2">
    <name type="scientific">Brassica cretica</name>
    <name type="common">Mustard</name>
    <dbReference type="NCBI Taxonomy" id="69181"/>
    <lineage>
        <taxon>Eukaryota</taxon>
        <taxon>Viridiplantae</taxon>
        <taxon>Streptophyta</taxon>
        <taxon>Embryophyta</taxon>
        <taxon>Tracheophyta</taxon>
        <taxon>Spermatophyta</taxon>
        <taxon>Magnoliopsida</taxon>
        <taxon>eudicotyledons</taxon>
        <taxon>Gunneridae</taxon>
        <taxon>Pentapetalae</taxon>
        <taxon>rosids</taxon>
        <taxon>malvids</taxon>
        <taxon>Brassicales</taxon>
        <taxon>Brassicaceae</taxon>
        <taxon>Brassiceae</taxon>
        <taxon>Brassica</taxon>
    </lineage>
</organism>
<dbReference type="AlphaFoldDB" id="A0A8S9G736"/>
<dbReference type="Proteomes" id="UP000712281">
    <property type="component" value="Unassembled WGS sequence"/>
</dbReference>
<evidence type="ECO:0000313" key="1">
    <source>
        <dbReference type="EMBL" id="KAF2540316.1"/>
    </source>
</evidence>
<evidence type="ECO:0000313" key="2">
    <source>
        <dbReference type="Proteomes" id="UP000712281"/>
    </source>
</evidence>
<name>A0A8S9G736_BRACR</name>
<protein>
    <submittedName>
        <fullName evidence="1">Uncharacterized protein</fullName>
    </submittedName>
</protein>
<gene>
    <name evidence="1" type="ORF">F2Q68_00030719</name>
</gene>